<dbReference type="PANTHER" id="PTHR23517">
    <property type="entry name" value="RESISTANCE PROTEIN MDTM, PUTATIVE-RELATED-RELATED"/>
    <property type="match status" value="1"/>
</dbReference>
<dbReference type="PRINTS" id="PR01035">
    <property type="entry name" value="TCRTETA"/>
</dbReference>
<keyword evidence="5 7" id="KW-1133">Transmembrane helix</keyword>
<evidence type="ECO:0000256" key="4">
    <source>
        <dbReference type="ARBA" id="ARBA00022692"/>
    </source>
</evidence>
<keyword evidence="3" id="KW-1003">Cell membrane</keyword>
<feature type="transmembrane region" description="Helical" evidence="7">
    <location>
        <begin position="299"/>
        <end position="323"/>
    </location>
</feature>
<dbReference type="STRING" id="696281.Desru_3368"/>
<accession>F6DKU1</accession>
<evidence type="ECO:0000256" key="5">
    <source>
        <dbReference type="ARBA" id="ARBA00022989"/>
    </source>
</evidence>
<protein>
    <submittedName>
        <fullName evidence="9">Major facilitator superfamily MFS_1</fullName>
    </submittedName>
</protein>
<evidence type="ECO:0000256" key="6">
    <source>
        <dbReference type="ARBA" id="ARBA00023136"/>
    </source>
</evidence>
<evidence type="ECO:0000256" key="3">
    <source>
        <dbReference type="ARBA" id="ARBA00022475"/>
    </source>
</evidence>
<dbReference type="Gene3D" id="1.20.1250.20">
    <property type="entry name" value="MFS general substrate transporter like domains"/>
    <property type="match status" value="2"/>
</dbReference>
<keyword evidence="2" id="KW-0813">Transport</keyword>
<sequence length="393" mass="42680">MFNSLHLNLRDFGLIILLFLTELIRSALFLTFWPLYSVNFLGFSVVAAGVVVSTQYLSETLFKIAAGYHLDRYGRPVLVTGVLVSLAALIGLYHTETQWCMILLAAIFGLGFAPVWLAVISQIAPSGHPDRASRIGLVFMAWLLGAGIGPVGINFILPWGFANTFQMLILLWIMATLLVLFIPVPSKNHGGPRISLMKQLNQIASKEWFVKLLLPGMFLQTLAASLLLPILPLYATQILGLDSRQYGLLLTCGGAATVLFLIPMGKLIDRFSLKAVLTTGFTLSAIFLGTVPFTHNLTAVFALVILVGISYAIILPSWNSLLAEAIPAEHQATGWGLFSTLEGLGIATGPALGGFISGLIHPAGAIFFSAMILALMGLFYFFYPMDCLLNDRE</sequence>
<dbReference type="AlphaFoldDB" id="F6DKU1"/>
<keyword evidence="6 7" id="KW-0472">Membrane</keyword>
<keyword evidence="4 7" id="KW-0812">Transmembrane</keyword>
<dbReference type="InterPro" id="IPR011701">
    <property type="entry name" value="MFS"/>
</dbReference>
<dbReference type="InterPro" id="IPR050171">
    <property type="entry name" value="MFS_Transporters"/>
</dbReference>
<dbReference type="RefSeq" id="WP_013843319.1">
    <property type="nucleotide sequence ID" value="NC_015589.1"/>
</dbReference>
<dbReference type="InterPro" id="IPR020846">
    <property type="entry name" value="MFS_dom"/>
</dbReference>
<reference evidence="9 10" key="2">
    <citation type="journal article" date="2012" name="Stand. Genomic Sci.">
        <title>Complete genome sequence of the sulfate-reducing firmicute Desulfotomaculum ruminis type strain (DL(T)).</title>
        <authorList>
            <person name="Spring S."/>
            <person name="Visser M."/>
            <person name="Lu M."/>
            <person name="Copeland A."/>
            <person name="Lapidus A."/>
            <person name="Lucas S."/>
            <person name="Cheng J.F."/>
            <person name="Han C."/>
            <person name="Tapia R."/>
            <person name="Goodwin L.A."/>
            <person name="Pitluck S."/>
            <person name="Ivanova N."/>
            <person name="Land M."/>
            <person name="Hauser L."/>
            <person name="Larimer F."/>
            <person name="Rohde M."/>
            <person name="Goker M."/>
            <person name="Detter J.C."/>
            <person name="Kyrpides N.C."/>
            <person name="Woyke T."/>
            <person name="Schaap P.J."/>
            <person name="Plugge C.M."/>
            <person name="Muyzer G."/>
            <person name="Kuever J."/>
            <person name="Pereira I.A."/>
            <person name="Parshina S.N."/>
            <person name="Bernier-Latmani R."/>
            <person name="Stams A.J."/>
            <person name="Klenk H.P."/>
        </authorList>
    </citation>
    <scope>NUCLEOTIDE SEQUENCE [LARGE SCALE GENOMIC DNA]</scope>
    <source>
        <strain evidence="10">ATCC 23193 / DSM 2154 / NCIB 8452 / DL</strain>
    </source>
</reference>
<dbReference type="EMBL" id="CP002780">
    <property type="protein sequence ID" value="AEG61573.1"/>
    <property type="molecule type" value="Genomic_DNA"/>
</dbReference>
<feature type="transmembrane region" description="Helical" evidence="7">
    <location>
        <begin position="12"/>
        <end position="32"/>
    </location>
</feature>
<dbReference type="KEGG" id="dru:Desru_3368"/>
<dbReference type="InterPro" id="IPR036259">
    <property type="entry name" value="MFS_trans_sf"/>
</dbReference>
<organism evidence="9 10">
    <name type="scientific">Desulforamulus ruminis (strain ATCC 23193 / DSM 2154 / NCIMB 8452 / DL)</name>
    <name type="common">Desulfotomaculum ruminis</name>
    <dbReference type="NCBI Taxonomy" id="696281"/>
    <lineage>
        <taxon>Bacteria</taxon>
        <taxon>Bacillati</taxon>
        <taxon>Bacillota</taxon>
        <taxon>Clostridia</taxon>
        <taxon>Eubacteriales</taxon>
        <taxon>Peptococcaceae</taxon>
        <taxon>Desulforamulus</taxon>
    </lineage>
</organism>
<reference evidence="10" key="1">
    <citation type="submission" date="2011-05" db="EMBL/GenBank/DDBJ databases">
        <title>Complete sequence of Desulfotomaculum ruminis DSM 2154.</title>
        <authorList>
            <person name="Lucas S."/>
            <person name="Copeland A."/>
            <person name="Lapidus A."/>
            <person name="Cheng J.-F."/>
            <person name="Goodwin L."/>
            <person name="Pitluck S."/>
            <person name="Lu M."/>
            <person name="Detter J.C."/>
            <person name="Han C."/>
            <person name="Tapia R."/>
            <person name="Land M."/>
            <person name="Hauser L."/>
            <person name="Kyrpides N."/>
            <person name="Ivanova N."/>
            <person name="Mikhailova N."/>
            <person name="Pagani I."/>
            <person name="Stams A.J.M."/>
            <person name="Plugge C.M."/>
            <person name="Muyzer G."/>
            <person name="Kuever J."/>
            <person name="Parshina S.N."/>
            <person name="Ivanova A.E."/>
            <person name="Nazina T.N."/>
            <person name="Brambilla E."/>
            <person name="Spring S."/>
            <person name="Klenk H.-P."/>
            <person name="Woyke T."/>
        </authorList>
    </citation>
    <scope>NUCLEOTIDE SEQUENCE [LARGE SCALE GENOMIC DNA]</scope>
    <source>
        <strain evidence="10">ATCC 23193 / DSM 2154 / NCIB 8452 / DL</strain>
    </source>
</reference>
<dbReference type="eggNOG" id="COG2814">
    <property type="taxonomic scope" value="Bacteria"/>
</dbReference>
<dbReference type="PROSITE" id="PS50850">
    <property type="entry name" value="MFS"/>
    <property type="match status" value="1"/>
</dbReference>
<dbReference type="GO" id="GO:0022857">
    <property type="term" value="F:transmembrane transporter activity"/>
    <property type="evidence" value="ECO:0007669"/>
    <property type="project" value="InterPro"/>
</dbReference>
<dbReference type="InterPro" id="IPR001958">
    <property type="entry name" value="Tet-R_TetA/multi-R_MdtG-like"/>
</dbReference>
<feature type="transmembrane region" description="Helical" evidence="7">
    <location>
        <begin position="135"/>
        <end position="157"/>
    </location>
</feature>
<feature type="transmembrane region" description="Helical" evidence="7">
    <location>
        <begin position="77"/>
        <end position="95"/>
    </location>
</feature>
<dbReference type="Proteomes" id="UP000009234">
    <property type="component" value="Chromosome"/>
</dbReference>
<dbReference type="PANTHER" id="PTHR23517:SF3">
    <property type="entry name" value="INTEGRAL MEMBRANE TRANSPORT PROTEIN"/>
    <property type="match status" value="1"/>
</dbReference>
<dbReference type="Pfam" id="PF07690">
    <property type="entry name" value="MFS_1"/>
    <property type="match status" value="2"/>
</dbReference>
<dbReference type="SUPFAM" id="SSF103473">
    <property type="entry name" value="MFS general substrate transporter"/>
    <property type="match status" value="1"/>
</dbReference>
<dbReference type="OrthoDB" id="9815817at2"/>
<feature type="transmembrane region" description="Helical" evidence="7">
    <location>
        <begin position="101"/>
        <end position="123"/>
    </location>
</feature>
<feature type="transmembrane region" description="Helical" evidence="7">
    <location>
        <begin position="246"/>
        <end position="263"/>
    </location>
</feature>
<feature type="transmembrane region" description="Helical" evidence="7">
    <location>
        <begin position="169"/>
        <end position="187"/>
    </location>
</feature>
<name>F6DKU1_DESRL</name>
<evidence type="ECO:0000313" key="9">
    <source>
        <dbReference type="EMBL" id="AEG61573.1"/>
    </source>
</evidence>
<evidence type="ECO:0000313" key="10">
    <source>
        <dbReference type="Proteomes" id="UP000009234"/>
    </source>
</evidence>
<gene>
    <name evidence="9" type="ordered locus">Desru_3368</name>
</gene>
<feature type="transmembrane region" description="Helical" evidence="7">
    <location>
        <begin position="208"/>
        <end position="234"/>
    </location>
</feature>
<comment type="subcellular location">
    <subcellularLocation>
        <location evidence="1">Cell membrane</location>
        <topology evidence="1">Multi-pass membrane protein</topology>
    </subcellularLocation>
</comment>
<evidence type="ECO:0000256" key="7">
    <source>
        <dbReference type="SAM" id="Phobius"/>
    </source>
</evidence>
<evidence type="ECO:0000256" key="1">
    <source>
        <dbReference type="ARBA" id="ARBA00004651"/>
    </source>
</evidence>
<dbReference type="HOGENOM" id="CLU_054518_0_0_9"/>
<feature type="domain" description="Major facilitator superfamily (MFS) profile" evidence="8">
    <location>
        <begin position="1"/>
        <end position="388"/>
    </location>
</feature>
<keyword evidence="10" id="KW-1185">Reference proteome</keyword>
<evidence type="ECO:0000256" key="2">
    <source>
        <dbReference type="ARBA" id="ARBA00022448"/>
    </source>
</evidence>
<proteinExistence type="predicted"/>
<feature type="transmembrane region" description="Helical" evidence="7">
    <location>
        <begin position="335"/>
        <end position="357"/>
    </location>
</feature>
<feature type="transmembrane region" description="Helical" evidence="7">
    <location>
        <begin position="363"/>
        <end position="383"/>
    </location>
</feature>
<evidence type="ECO:0000259" key="8">
    <source>
        <dbReference type="PROSITE" id="PS50850"/>
    </source>
</evidence>
<dbReference type="GO" id="GO:0005886">
    <property type="term" value="C:plasma membrane"/>
    <property type="evidence" value="ECO:0007669"/>
    <property type="project" value="UniProtKB-SubCell"/>
</dbReference>
<feature type="transmembrane region" description="Helical" evidence="7">
    <location>
        <begin position="38"/>
        <end position="57"/>
    </location>
</feature>
<dbReference type="CDD" id="cd17325">
    <property type="entry name" value="MFS_MdtG_SLC18_like"/>
    <property type="match status" value="1"/>
</dbReference>